<dbReference type="InterPro" id="IPR041679">
    <property type="entry name" value="DNA2/NAM7-like_C"/>
</dbReference>
<dbReference type="AlphaFoldDB" id="A0A9P8VK06"/>
<dbReference type="Proteomes" id="UP000770015">
    <property type="component" value="Unassembled WGS sequence"/>
</dbReference>
<reference evidence="2" key="1">
    <citation type="journal article" date="2021" name="Nat. Commun.">
        <title>Genetic determinants of endophytism in the Arabidopsis root mycobiome.</title>
        <authorList>
            <person name="Mesny F."/>
            <person name="Miyauchi S."/>
            <person name="Thiergart T."/>
            <person name="Pickel B."/>
            <person name="Atanasova L."/>
            <person name="Karlsson M."/>
            <person name="Huettel B."/>
            <person name="Barry K.W."/>
            <person name="Haridas S."/>
            <person name="Chen C."/>
            <person name="Bauer D."/>
            <person name="Andreopoulos W."/>
            <person name="Pangilinan J."/>
            <person name="LaButti K."/>
            <person name="Riley R."/>
            <person name="Lipzen A."/>
            <person name="Clum A."/>
            <person name="Drula E."/>
            <person name="Henrissat B."/>
            <person name="Kohler A."/>
            <person name="Grigoriev I.V."/>
            <person name="Martin F.M."/>
            <person name="Hacquard S."/>
        </authorList>
    </citation>
    <scope>NUCLEOTIDE SEQUENCE</scope>
    <source>
        <strain evidence="2">MPI-SDFR-AT-0117</strain>
    </source>
</reference>
<dbReference type="Pfam" id="PF13087">
    <property type="entry name" value="AAA_12"/>
    <property type="match status" value="1"/>
</dbReference>
<accession>A0A9P8VK06</accession>
<sequence length="193" mass="20915">MRSKGQVTVALDFALDFITSCQEAKAENITFITLYTANLELIQTATKEEKKYAGHMRDCKVSTVVDYRGQGDDIVIVVTGNNQTHGRGIAADEHVLSMLLTRQKAGLVVVGDINVANSIKKLAAEAKAAKSKRKGSSFTVRKTTGEVANVDAGTLQDVHIALWESCRVVTVPVKKDVKSPDVKQEKGKGVDKQ</sequence>
<dbReference type="OrthoDB" id="4900297at2759"/>
<evidence type="ECO:0000259" key="1">
    <source>
        <dbReference type="Pfam" id="PF13087"/>
    </source>
</evidence>
<dbReference type="InterPro" id="IPR027417">
    <property type="entry name" value="P-loop_NTPase"/>
</dbReference>
<comment type="caution">
    <text evidence="2">The sequence shown here is derived from an EMBL/GenBank/DDBJ whole genome shotgun (WGS) entry which is preliminary data.</text>
</comment>
<organism evidence="2 3">
    <name type="scientific">Plectosphaerella plurivora</name>
    <dbReference type="NCBI Taxonomy" id="936078"/>
    <lineage>
        <taxon>Eukaryota</taxon>
        <taxon>Fungi</taxon>
        <taxon>Dikarya</taxon>
        <taxon>Ascomycota</taxon>
        <taxon>Pezizomycotina</taxon>
        <taxon>Sordariomycetes</taxon>
        <taxon>Hypocreomycetidae</taxon>
        <taxon>Glomerellales</taxon>
        <taxon>Plectosphaerellaceae</taxon>
        <taxon>Plectosphaerella</taxon>
    </lineage>
</organism>
<feature type="domain" description="DNA2/NAM7 helicase-like C-terminal" evidence="1">
    <location>
        <begin position="8"/>
        <end position="113"/>
    </location>
</feature>
<dbReference type="Gene3D" id="3.40.50.300">
    <property type="entry name" value="P-loop containing nucleotide triphosphate hydrolases"/>
    <property type="match status" value="1"/>
</dbReference>
<proteinExistence type="predicted"/>
<keyword evidence="3" id="KW-1185">Reference proteome</keyword>
<evidence type="ECO:0000313" key="3">
    <source>
        <dbReference type="Proteomes" id="UP000770015"/>
    </source>
</evidence>
<evidence type="ECO:0000313" key="2">
    <source>
        <dbReference type="EMBL" id="KAH6693598.1"/>
    </source>
</evidence>
<dbReference type="EMBL" id="JAGSXJ010000003">
    <property type="protein sequence ID" value="KAH6693598.1"/>
    <property type="molecule type" value="Genomic_DNA"/>
</dbReference>
<name>A0A9P8VK06_9PEZI</name>
<protein>
    <recommendedName>
        <fullName evidence="1">DNA2/NAM7 helicase-like C-terminal domain-containing protein</fullName>
    </recommendedName>
</protein>
<gene>
    <name evidence="2" type="ORF">F5X68DRAFT_187407</name>
</gene>